<name>A0A1H9GG12_9GAMM</name>
<dbReference type="RefSeq" id="WP_091356512.1">
    <property type="nucleotide sequence ID" value="NZ_AP025284.1"/>
</dbReference>
<dbReference type="AlphaFoldDB" id="A0A1H9GG12"/>
<dbReference type="Proteomes" id="UP000198749">
    <property type="component" value="Unassembled WGS sequence"/>
</dbReference>
<evidence type="ECO:0000313" key="2">
    <source>
        <dbReference type="Proteomes" id="UP000198749"/>
    </source>
</evidence>
<protein>
    <submittedName>
        <fullName evidence="1">Uncharacterized protein</fullName>
    </submittedName>
</protein>
<reference evidence="2" key="1">
    <citation type="submission" date="2016-10" db="EMBL/GenBank/DDBJ databases">
        <authorList>
            <person name="Varghese N."/>
            <person name="Submissions S."/>
        </authorList>
    </citation>
    <scope>NUCLEOTIDE SEQUENCE [LARGE SCALE GENOMIC DNA]</scope>
    <source>
        <strain evidence="2">DSM 18887</strain>
    </source>
</reference>
<dbReference type="STRING" id="355243.SAMN03080615_01662"/>
<accession>A0A1H9GG12</accession>
<keyword evidence="2" id="KW-1185">Reference proteome</keyword>
<evidence type="ECO:0000313" key="1">
    <source>
        <dbReference type="EMBL" id="SEQ49044.1"/>
    </source>
</evidence>
<sequence length="119" mass="12790">MSMTVEEFKALDAEAQLAAIEALAEELGIGVGDIPINKDSDLVLLYTDGLESLEAKQAADADAKTKAPAEKLMTFTKTVRFADGKDGKKKFFMKKGETLPESEVTAATRKALKADGHIE</sequence>
<proteinExistence type="predicted"/>
<dbReference type="EMBL" id="FOGB01000004">
    <property type="protein sequence ID" value="SEQ49044.1"/>
    <property type="molecule type" value="Genomic_DNA"/>
</dbReference>
<organism evidence="1 2">
    <name type="scientific">Amphritea atlantica</name>
    <dbReference type="NCBI Taxonomy" id="355243"/>
    <lineage>
        <taxon>Bacteria</taxon>
        <taxon>Pseudomonadati</taxon>
        <taxon>Pseudomonadota</taxon>
        <taxon>Gammaproteobacteria</taxon>
        <taxon>Oceanospirillales</taxon>
        <taxon>Oceanospirillaceae</taxon>
        <taxon>Amphritea</taxon>
    </lineage>
</organism>
<gene>
    <name evidence="1" type="ORF">SAMN03080615_01662</name>
</gene>